<feature type="region of interest" description="Disordered" evidence="1">
    <location>
        <begin position="283"/>
        <end position="316"/>
    </location>
</feature>
<dbReference type="Proteomes" id="UP001314263">
    <property type="component" value="Unassembled WGS sequence"/>
</dbReference>
<evidence type="ECO:0000313" key="3">
    <source>
        <dbReference type="Proteomes" id="UP001314263"/>
    </source>
</evidence>
<name>A0AAV1IHR4_9CHLO</name>
<organism evidence="2 3">
    <name type="scientific">Coccomyxa viridis</name>
    <dbReference type="NCBI Taxonomy" id="1274662"/>
    <lineage>
        <taxon>Eukaryota</taxon>
        <taxon>Viridiplantae</taxon>
        <taxon>Chlorophyta</taxon>
        <taxon>core chlorophytes</taxon>
        <taxon>Trebouxiophyceae</taxon>
        <taxon>Trebouxiophyceae incertae sedis</taxon>
        <taxon>Coccomyxaceae</taxon>
        <taxon>Coccomyxa</taxon>
    </lineage>
</organism>
<evidence type="ECO:0000313" key="2">
    <source>
        <dbReference type="EMBL" id="CAK0786639.1"/>
    </source>
</evidence>
<reference evidence="2 3" key="1">
    <citation type="submission" date="2023-10" db="EMBL/GenBank/DDBJ databases">
        <authorList>
            <person name="Maclean D."/>
            <person name="Macfadyen A."/>
        </authorList>
    </citation>
    <scope>NUCLEOTIDE SEQUENCE [LARGE SCALE GENOMIC DNA]</scope>
</reference>
<dbReference type="EMBL" id="CAUYUE010000015">
    <property type="protein sequence ID" value="CAK0786639.1"/>
    <property type="molecule type" value="Genomic_DNA"/>
</dbReference>
<evidence type="ECO:0000256" key="1">
    <source>
        <dbReference type="SAM" id="MobiDB-lite"/>
    </source>
</evidence>
<protein>
    <submittedName>
        <fullName evidence="2">Uncharacterized protein</fullName>
    </submittedName>
</protein>
<comment type="caution">
    <text evidence="2">The sequence shown here is derived from an EMBL/GenBank/DDBJ whole genome shotgun (WGS) entry which is preliminary data.</text>
</comment>
<proteinExistence type="predicted"/>
<accession>A0AAV1IHR4</accession>
<gene>
    <name evidence="2" type="ORF">CVIRNUC_009853</name>
</gene>
<dbReference type="AlphaFoldDB" id="A0AAV1IHR4"/>
<keyword evidence="3" id="KW-1185">Reference proteome</keyword>
<sequence>MLPELYYIAGAAVAVCEVLLVQPLLSVTAQKARCKEAPLPLEELLQGVQLCSEPEQAELPETELLLGFLHGEADALVTVIDLLFAVAIKRAGKHAQWAAQYAHLCAQLRAAGQPTDWHTAIDDAVLGRATAEYCKVSTRTVYLTAKGSVKTSYQVDSDVAVLQGSMRFLGSLFKEHLLPYALLRTLVGDLVSHSEKSMDEVHAQPLVGLALVSLLHVCADTYVSAELPGHAQAAGQHARHLSNVLMRLRASVDTAPELSSDLQDLQFKLTAYASAVLPAHQHHTAARTSGDIPRAVRGPLGDPNHAMWPGLRQRSS</sequence>